<evidence type="ECO:0000313" key="2">
    <source>
        <dbReference type="Proteomes" id="UP001499843"/>
    </source>
</evidence>
<organism evidence="1 2">
    <name type="scientific">Nonomuraea monospora</name>
    <dbReference type="NCBI Taxonomy" id="568818"/>
    <lineage>
        <taxon>Bacteria</taxon>
        <taxon>Bacillati</taxon>
        <taxon>Actinomycetota</taxon>
        <taxon>Actinomycetes</taxon>
        <taxon>Streptosporangiales</taxon>
        <taxon>Streptosporangiaceae</taxon>
        <taxon>Nonomuraea</taxon>
    </lineage>
</organism>
<gene>
    <name evidence="1" type="ORF">GCM10009850_070540</name>
</gene>
<accession>A0ABN3CQZ4</accession>
<evidence type="ECO:0000313" key="1">
    <source>
        <dbReference type="EMBL" id="GAA2211594.1"/>
    </source>
</evidence>
<keyword evidence="2" id="KW-1185">Reference proteome</keyword>
<proteinExistence type="predicted"/>
<dbReference type="EMBL" id="BAAAQX010000021">
    <property type="protein sequence ID" value="GAA2211594.1"/>
    <property type="molecule type" value="Genomic_DNA"/>
</dbReference>
<dbReference type="Proteomes" id="UP001499843">
    <property type="component" value="Unassembled WGS sequence"/>
</dbReference>
<protein>
    <submittedName>
        <fullName evidence="1">Uncharacterized protein</fullName>
    </submittedName>
</protein>
<comment type="caution">
    <text evidence="1">The sequence shown here is derived from an EMBL/GenBank/DDBJ whole genome shotgun (WGS) entry which is preliminary data.</text>
</comment>
<name>A0ABN3CQZ4_9ACTN</name>
<sequence>MTTEAERYFRCAFRVATILPACRSKTTQAAVVPAGTRGGWTAPAARTGLASAAWAGLASVAWAGLASGAATRGTATSGAATNGVAAVGKIRTRL</sequence>
<reference evidence="1 2" key="1">
    <citation type="journal article" date="2019" name="Int. J. Syst. Evol. Microbiol.">
        <title>The Global Catalogue of Microorganisms (GCM) 10K type strain sequencing project: providing services to taxonomists for standard genome sequencing and annotation.</title>
        <authorList>
            <consortium name="The Broad Institute Genomics Platform"/>
            <consortium name="The Broad Institute Genome Sequencing Center for Infectious Disease"/>
            <person name="Wu L."/>
            <person name="Ma J."/>
        </authorList>
    </citation>
    <scope>NUCLEOTIDE SEQUENCE [LARGE SCALE GENOMIC DNA]</scope>
    <source>
        <strain evidence="1 2">JCM 16114</strain>
    </source>
</reference>